<dbReference type="GO" id="GO:0055085">
    <property type="term" value="P:transmembrane transport"/>
    <property type="evidence" value="ECO:0007669"/>
    <property type="project" value="InterPro"/>
</dbReference>
<dbReference type="AlphaFoldDB" id="A0A852VBU2"/>
<proteinExistence type="predicted"/>
<gene>
    <name evidence="3" type="ORF">HDF08_000376</name>
</gene>
<protein>
    <recommendedName>
        <fullName evidence="2">TonB C-terminal domain-containing protein</fullName>
    </recommendedName>
</protein>
<dbReference type="InterPro" id="IPR037682">
    <property type="entry name" value="TonB_C"/>
</dbReference>
<sequence length="560" mass="61649">MRKRLVAAVMVAAVVCPVTMRAEDLTAKVKKAVEQNTLDQPGTKPFHLKAVLAPSFERDKASGRTGEVEIWWAGPGRWRREVKSPEFHQIEIVNDGKDRQKNKGEYFPEWLRETAVALVKPVPDLERLLANVRTGEEKTLVGQTHISWVEMGSDGVVSKGIGAGIYLGASGVSFVSGLGYEAGLQDVADFHGRSIARKVTSGGSGAEVTAKVILLEDLKDTTPQLFDIGTSAGDPILQTRVVDELAMRKNLLPQNIAEWPPLEQGPLEGVLMAKVVIDREGTIRDIGSVLSDNPGLNDSARQRITNMNFKPYVFDGLPVQVVTTVTIPFKTVRPTGVESFETARTYFDRGRKASFPAAGSGPSYVVRAEFKIRGSSGNLETGNYTDTWVSATQWRREAALGASRVVRSRNGDKRYLLTEGPMAGLLRIVLVDMEPIPADDTFVESDWRIKRDTIDGNPTIRVARGYESPDGIPDAKQFNGYWFDQIGQLVKTYGNGLETRRMNFSDFNGIKVARRVDVLDGGKLAMRIDVNDLGPVGTVDSGMFVLKGHEWVRQFTAEVR</sequence>
<comment type="caution">
    <text evidence="3">The sequence shown here is derived from an EMBL/GenBank/DDBJ whole genome shotgun (WGS) entry which is preliminary data.</text>
</comment>
<dbReference type="Gene3D" id="3.30.1150.10">
    <property type="match status" value="1"/>
</dbReference>
<feature type="signal peptide" evidence="1">
    <location>
        <begin position="1"/>
        <end position="22"/>
    </location>
</feature>
<evidence type="ECO:0000313" key="3">
    <source>
        <dbReference type="EMBL" id="NYF88309.1"/>
    </source>
</evidence>
<dbReference type="Pfam" id="PF03544">
    <property type="entry name" value="TonB_C"/>
    <property type="match status" value="1"/>
</dbReference>
<accession>A0A852VBU2</accession>
<dbReference type="Proteomes" id="UP000564385">
    <property type="component" value="Unassembled WGS sequence"/>
</dbReference>
<evidence type="ECO:0000313" key="4">
    <source>
        <dbReference type="Proteomes" id="UP000564385"/>
    </source>
</evidence>
<keyword evidence="1" id="KW-0732">Signal</keyword>
<evidence type="ECO:0000259" key="2">
    <source>
        <dbReference type="Pfam" id="PF03544"/>
    </source>
</evidence>
<dbReference type="SUPFAM" id="SSF74653">
    <property type="entry name" value="TolA/TonB C-terminal domain"/>
    <property type="match status" value="1"/>
</dbReference>
<feature type="domain" description="TonB C-terminal" evidence="2">
    <location>
        <begin position="267"/>
        <end position="330"/>
    </location>
</feature>
<organism evidence="3 4">
    <name type="scientific">Tunturiibacter lichenicola</name>
    <dbReference type="NCBI Taxonomy" id="2051959"/>
    <lineage>
        <taxon>Bacteria</taxon>
        <taxon>Pseudomonadati</taxon>
        <taxon>Acidobacteriota</taxon>
        <taxon>Terriglobia</taxon>
        <taxon>Terriglobales</taxon>
        <taxon>Acidobacteriaceae</taxon>
        <taxon>Tunturiibacter</taxon>
    </lineage>
</organism>
<dbReference type="EMBL" id="JACCCU010000001">
    <property type="protein sequence ID" value="NYF88309.1"/>
    <property type="molecule type" value="Genomic_DNA"/>
</dbReference>
<reference evidence="3 4" key="1">
    <citation type="submission" date="2020-07" db="EMBL/GenBank/DDBJ databases">
        <title>Genomic Encyclopedia of Type Strains, Phase IV (KMG-V): Genome sequencing to study the core and pangenomes of soil and plant-associated prokaryotes.</title>
        <authorList>
            <person name="Whitman W."/>
        </authorList>
    </citation>
    <scope>NUCLEOTIDE SEQUENCE [LARGE SCALE GENOMIC DNA]</scope>
    <source>
        <strain evidence="3 4">M8UP22</strain>
    </source>
</reference>
<name>A0A852VBU2_9BACT</name>
<evidence type="ECO:0000256" key="1">
    <source>
        <dbReference type="SAM" id="SignalP"/>
    </source>
</evidence>
<feature type="chain" id="PRO_5032287335" description="TonB C-terminal domain-containing protein" evidence="1">
    <location>
        <begin position="23"/>
        <end position="560"/>
    </location>
</feature>